<feature type="non-terminal residue" evidence="6">
    <location>
        <position position="1"/>
    </location>
</feature>
<dbReference type="SUPFAM" id="SSF56801">
    <property type="entry name" value="Acetyl-CoA synthetase-like"/>
    <property type="match status" value="1"/>
</dbReference>
<name>A0A392UDS3_9FABA</name>
<keyword evidence="7" id="KW-1185">Reference proteome</keyword>
<comment type="similarity">
    <text evidence="1">Belongs to the ATP-dependent AMP-binding enzyme family.</text>
</comment>
<organism evidence="6 7">
    <name type="scientific">Trifolium medium</name>
    <dbReference type="NCBI Taxonomy" id="97028"/>
    <lineage>
        <taxon>Eukaryota</taxon>
        <taxon>Viridiplantae</taxon>
        <taxon>Streptophyta</taxon>
        <taxon>Embryophyta</taxon>
        <taxon>Tracheophyta</taxon>
        <taxon>Spermatophyta</taxon>
        <taxon>Magnoliopsida</taxon>
        <taxon>eudicotyledons</taxon>
        <taxon>Gunneridae</taxon>
        <taxon>Pentapetalae</taxon>
        <taxon>rosids</taxon>
        <taxon>fabids</taxon>
        <taxon>Fabales</taxon>
        <taxon>Fabaceae</taxon>
        <taxon>Papilionoideae</taxon>
        <taxon>50 kb inversion clade</taxon>
        <taxon>NPAAA clade</taxon>
        <taxon>Hologalegina</taxon>
        <taxon>IRL clade</taxon>
        <taxon>Trifolieae</taxon>
        <taxon>Trifolium</taxon>
    </lineage>
</organism>
<proteinExistence type="inferred from homology"/>
<evidence type="ECO:0000259" key="5">
    <source>
        <dbReference type="Pfam" id="PF13193"/>
    </source>
</evidence>
<dbReference type="GO" id="GO:0006744">
    <property type="term" value="P:ubiquinone biosynthetic process"/>
    <property type="evidence" value="ECO:0007669"/>
    <property type="project" value="TreeGrafter"/>
</dbReference>
<comment type="caution">
    <text evidence="6">The sequence shown here is derived from an EMBL/GenBank/DDBJ whole genome shotgun (WGS) entry which is preliminary data.</text>
</comment>
<dbReference type="AlphaFoldDB" id="A0A392UDS3"/>
<dbReference type="InterPro" id="IPR025110">
    <property type="entry name" value="AMP-bd_C"/>
</dbReference>
<dbReference type="Pfam" id="PF13193">
    <property type="entry name" value="AMP-binding_C"/>
    <property type="match status" value="1"/>
</dbReference>
<reference evidence="6 7" key="1">
    <citation type="journal article" date="2018" name="Front. Plant Sci.">
        <title>Red Clover (Trifolium pratense) and Zigzag Clover (T. medium) - A Picture of Genomic Similarities and Differences.</title>
        <authorList>
            <person name="Dluhosova J."/>
            <person name="Istvanek J."/>
            <person name="Nedelnik J."/>
            <person name="Repkova J."/>
        </authorList>
    </citation>
    <scope>NUCLEOTIDE SEQUENCE [LARGE SCALE GENOMIC DNA]</scope>
    <source>
        <strain evidence="7">cv. 10/8</strain>
        <tissue evidence="6">Leaf</tissue>
    </source>
</reference>
<dbReference type="GO" id="GO:0005777">
    <property type="term" value="C:peroxisome"/>
    <property type="evidence" value="ECO:0007669"/>
    <property type="project" value="TreeGrafter"/>
</dbReference>
<dbReference type="PANTHER" id="PTHR24096:SF149">
    <property type="entry name" value="AMP-BINDING DOMAIN-CONTAINING PROTEIN-RELATED"/>
    <property type="match status" value="1"/>
</dbReference>
<feature type="domain" description="AMP-binding enzyme C-terminal" evidence="5">
    <location>
        <begin position="1"/>
        <end position="46"/>
    </location>
</feature>
<dbReference type="PANTHER" id="PTHR24096">
    <property type="entry name" value="LONG-CHAIN-FATTY-ACID--COA LIGASE"/>
    <property type="match status" value="1"/>
</dbReference>
<dbReference type="Gene3D" id="3.30.300.30">
    <property type="match status" value="1"/>
</dbReference>
<dbReference type="EC" id="6.2.1.12" evidence="2"/>
<evidence type="ECO:0000256" key="2">
    <source>
        <dbReference type="ARBA" id="ARBA00012959"/>
    </source>
</evidence>
<dbReference type="InterPro" id="IPR045851">
    <property type="entry name" value="AMP-bd_C_sf"/>
</dbReference>
<protein>
    <recommendedName>
        <fullName evidence="2">4-coumarate--CoA ligase</fullName>
        <ecNumber evidence="2">6.2.1.12</ecNumber>
    </recommendedName>
</protein>
<dbReference type="EMBL" id="LXQA010801296">
    <property type="protein sequence ID" value="MCI71671.1"/>
    <property type="molecule type" value="Genomic_DNA"/>
</dbReference>
<evidence type="ECO:0000313" key="6">
    <source>
        <dbReference type="EMBL" id="MCI71671.1"/>
    </source>
</evidence>
<evidence type="ECO:0000313" key="7">
    <source>
        <dbReference type="Proteomes" id="UP000265520"/>
    </source>
</evidence>
<dbReference type="GO" id="GO:0016207">
    <property type="term" value="F:4-coumarate-CoA ligase activity"/>
    <property type="evidence" value="ECO:0007669"/>
    <property type="project" value="UniProtKB-EC"/>
</dbReference>
<sequence length="52" mass="5760">AFVVKKAGSVLSPKDVIDYVAKQVAPHKKVQKVVFTDKIPRSATGKILRRQL</sequence>
<evidence type="ECO:0000256" key="4">
    <source>
        <dbReference type="ARBA" id="ARBA00034252"/>
    </source>
</evidence>
<evidence type="ECO:0000256" key="3">
    <source>
        <dbReference type="ARBA" id="ARBA00022598"/>
    </source>
</evidence>
<accession>A0A392UDS3</accession>
<dbReference type="Proteomes" id="UP000265520">
    <property type="component" value="Unassembled WGS sequence"/>
</dbReference>
<comment type="catalytic activity">
    <reaction evidence="4">
        <text>(E)-4-coumarate + ATP + CoA = (E)-4-coumaroyl-CoA + AMP + diphosphate</text>
        <dbReference type="Rhea" id="RHEA:19641"/>
        <dbReference type="ChEBI" id="CHEBI:12876"/>
        <dbReference type="ChEBI" id="CHEBI:30616"/>
        <dbReference type="ChEBI" id="CHEBI:33019"/>
        <dbReference type="ChEBI" id="CHEBI:57287"/>
        <dbReference type="ChEBI" id="CHEBI:85008"/>
        <dbReference type="ChEBI" id="CHEBI:456215"/>
        <dbReference type="EC" id="6.2.1.12"/>
    </reaction>
    <physiologicalReaction direction="left-to-right" evidence="4">
        <dbReference type="Rhea" id="RHEA:19642"/>
    </physiologicalReaction>
</comment>
<feature type="non-terminal residue" evidence="6">
    <location>
        <position position="52"/>
    </location>
</feature>
<evidence type="ECO:0000256" key="1">
    <source>
        <dbReference type="ARBA" id="ARBA00006432"/>
    </source>
</evidence>
<keyword evidence="3 6" id="KW-0436">Ligase</keyword>